<evidence type="ECO:0000256" key="15">
    <source>
        <dbReference type="ARBA" id="ARBA00023128"/>
    </source>
</evidence>
<feature type="transmembrane region" description="Helical" evidence="18">
    <location>
        <begin position="229"/>
        <end position="252"/>
    </location>
</feature>
<evidence type="ECO:0000256" key="12">
    <source>
        <dbReference type="ARBA" id="ARBA00022989"/>
    </source>
</evidence>
<evidence type="ECO:0000259" key="19">
    <source>
        <dbReference type="Pfam" id="PF00361"/>
    </source>
</evidence>
<evidence type="ECO:0000256" key="1">
    <source>
        <dbReference type="ARBA" id="ARBA00003257"/>
    </source>
</evidence>
<dbReference type="InterPro" id="IPR003917">
    <property type="entry name" value="NADH_UbQ_OxRdtase_chain2"/>
</dbReference>
<evidence type="ECO:0000256" key="13">
    <source>
        <dbReference type="ARBA" id="ARBA00023027"/>
    </source>
</evidence>
<evidence type="ECO:0000256" key="5">
    <source>
        <dbReference type="ARBA" id="ARBA00021008"/>
    </source>
</evidence>
<comment type="function">
    <text evidence="18">Core subunit of the mitochondrial membrane respiratory chain NADH dehydrogenase (Complex I) which catalyzes electron transfer from NADH through the respiratory chain, using ubiquinone as an electron acceptor. Essential for the catalytic activity and assembly of complex I.</text>
</comment>
<keyword evidence="15 18" id="KW-0496">Mitochondrion</keyword>
<dbReference type="GO" id="GO:0005743">
    <property type="term" value="C:mitochondrial inner membrane"/>
    <property type="evidence" value="ECO:0007669"/>
    <property type="project" value="UniProtKB-SubCell"/>
</dbReference>
<gene>
    <name evidence="20" type="primary">ND2</name>
</gene>
<dbReference type="EMBL" id="KX907846">
    <property type="protein sequence ID" value="ARO34944.1"/>
    <property type="molecule type" value="Genomic_DNA"/>
</dbReference>
<feature type="domain" description="NADH:quinone oxidoreductase/Mrp antiporter transmembrane" evidence="19">
    <location>
        <begin position="19"/>
        <end position="279"/>
    </location>
</feature>
<evidence type="ECO:0000256" key="9">
    <source>
        <dbReference type="ARBA" id="ARBA00022792"/>
    </source>
</evidence>
<keyword evidence="14 18" id="KW-0830">Ubiquinone</keyword>
<dbReference type="InterPro" id="IPR001750">
    <property type="entry name" value="ND/Mrp_TM"/>
</dbReference>
<evidence type="ECO:0000256" key="6">
    <source>
        <dbReference type="ARBA" id="ARBA00022448"/>
    </source>
</evidence>
<dbReference type="PRINTS" id="PR01436">
    <property type="entry name" value="NADHDHGNASE2"/>
</dbReference>
<evidence type="ECO:0000256" key="7">
    <source>
        <dbReference type="ARBA" id="ARBA00022660"/>
    </source>
</evidence>
<proteinExistence type="inferred from homology"/>
<accession>A0A1W6Q5B4</accession>
<name>A0A1W6Q5B4_9HYME</name>
<evidence type="ECO:0000256" key="2">
    <source>
        <dbReference type="ARBA" id="ARBA00004448"/>
    </source>
</evidence>
<dbReference type="PANTHER" id="PTHR46552:SF1">
    <property type="entry name" value="NADH-UBIQUINONE OXIDOREDUCTASE CHAIN 2"/>
    <property type="match status" value="1"/>
</dbReference>
<keyword evidence="7 18" id="KW-0679">Respiratory chain</keyword>
<evidence type="ECO:0000256" key="8">
    <source>
        <dbReference type="ARBA" id="ARBA00022692"/>
    </source>
</evidence>
<dbReference type="InterPro" id="IPR050175">
    <property type="entry name" value="Complex_I_Subunit_2"/>
</dbReference>
<keyword evidence="13 18" id="KW-0520">NAD</keyword>
<evidence type="ECO:0000256" key="3">
    <source>
        <dbReference type="ARBA" id="ARBA00007012"/>
    </source>
</evidence>
<comment type="similarity">
    <text evidence="3 18">Belongs to the complex I subunit 2 family.</text>
</comment>
<feature type="transmembrane region" description="Helical" evidence="18">
    <location>
        <begin position="86"/>
        <end position="108"/>
    </location>
</feature>
<evidence type="ECO:0000256" key="10">
    <source>
        <dbReference type="ARBA" id="ARBA00022967"/>
    </source>
</evidence>
<dbReference type="GO" id="GO:0008137">
    <property type="term" value="F:NADH dehydrogenase (ubiquinone) activity"/>
    <property type="evidence" value="ECO:0007669"/>
    <property type="project" value="UniProtKB-EC"/>
</dbReference>
<evidence type="ECO:0000256" key="14">
    <source>
        <dbReference type="ARBA" id="ARBA00023075"/>
    </source>
</evidence>
<comment type="subcellular location">
    <subcellularLocation>
        <location evidence="2 18">Mitochondrion inner membrane</location>
        <topology evidence="2 18">Multi-pass membrane protein</topology>
    </subcellularLocation>
</comment>
<keyword evidence="16 18" id="KW-0472">Membrane</keyword>
<keyword evidence="6" id="KW-0813">Transport</keyword>
<comment type="catalytic activity">
    <reaction evidence="17 18">
        <text>a ubiquinone + NADH + 5 H(+)(in) = a ubiquinol + NAD(+) + 4 H(+)(out)</text>
        <dbReference type="Rhea" id="RHEA:29091"/>
        <dbReference type="Rhea" id="RHEA-COMP:9565"/>
        <dbReference type="Rhea" id="RHEA-COMP:9566"/>
        <dbReference type="ChEBI" id="CHEBI:15378"/>
        <dbReference type="ChEBI" id="CHEBI:16389"/>
        <dbReference type="ChEBI" id="CHEBI:17976"/>
        <dbReference type="ChEBI" id="CHEBI:57540"/>
        <dbReference type="ChEBI" id="CHEBI:57945"/>
        <dbReference type="EC" id="7.1.1.2"/>
    </reaction>
</comment>
<dbReference type="AlphaFoldDB" id="A0A1W6Q5B4"/>
<feature type="transmembrane region" description="Helical" evidence="18">
    <location>
        <begin position="264"/>
        <end position="284"/>
    </location>
</feature>
<feature type="transmembrane region" description="Helical" evidence="18">
    <location>
        <begin position="321"/>
        <end position="340"/>
    </location>
</feature>
<keyword evidence="10 18" id="KW-1278">Translocase</keyword>
<protein>
    <recommendedName>
        <fullName evidence="5 18">NADH-ubiquinone oxidoreductase chain 2</fullName>
        <ecNumber evidence="4 18">7.1.1.2</ecNumber>
    </recommendedName>
</protein>
<evidence type="ECO:0000256" key="18">
    <source>
        <dbReference type="RuleBase" id="RU003403"/>
    </source>
</evidence>
<feature type="transmembrane region" description="Helical" evidence="18">
    <location>
        <begin position="186"/>
        <end position="209"/>
    </location>
</feature>
<dbReference type="Pfam" id="PF00361">
    <property type="entry name" value="Proton_antipo_M"/>
    <property type="match status" value="1"/>
</dbReference>
<sequence length="341" mass="41109">MMLILYFTLIFSTLTALSSNSWIIIWMMLEINLMAFIPIMMLKSFNKINFLFKYFIIQAISSSLFLFSIMMLLTMQFNFMNLSMNLVNLMISIAMIMKMGMLPFHFWYIEIMMNISWMNFFLMSTWQKIIPLLVISFSPLNFILYMSIFFSSLVSSIQGLYQLNLRKIFTLSSINQTSWLMINSSMSLYLMIFYMIMYMMISFNIFFMFNQNNFSYIHELYILNNFDYSIKIFLFMNILSLAGLPPFIGFMMKLMSIKFLIFNQLYFLVIWLIISSLMTLYFYLRISYNSFLLINFKIKTKLINLTLKNYFKMNYFSLKNLTYLFSMINFLILMILIWIFF</sequence>
<keyword evidence="8 18" id="KW-0812">Transmembrane</keyword>
<dbReference type="GO" id="GO:0006120">
    <property type="term" value="P:mitochondrial electron transport, NADH to ubiquinone"/>
    <property type="evidence" value="ECO:0007669"/>
    <property type="project" value="InterPro"/>
</dbReference>
<evidence type="ECO:0000256" key="16">
    <source>
        <dbReference type="ARBA" id="ARBA00023136"/>
    </source>
</evidence>
<evidence type="ECO:0000256" key="17">
    <source>
        <dbReference type="ARBA" id="ARBA00049551"/>
    </source>
</evidence>
<keyword evidence="9 18" id="KW-0999">Mitochondrion inner membrane</keyword>
<evidence type="ECO:0000313" key="20">
    <source>
        <dbReference type="EMBL" id="ARO34944.1"/>
    </source>
</evidence>
<evidence type="ECO:0000256" key="4">
    <source>
        <dbReference type="ARBA" id="ARBA00012944"/>
    </source>
</evidence>
<dbReference type="EC" id="7.1.1.2" evidence="4 18"/>
<geneLocation type="mitochondrion" evidence="20"/>
<dbReference type="PANTHER" id="PTHR46552">
    <property type="entry name" value="NADH-UBIQUINONE OXIDOREDUCTASE CHAIN 2"/>
    <property type="match status" value="1"/>
</dbReference>
<organism evidence="20">
    <name type="scientific">Pachycephus smyrnensis</name>
    <dbReference type="NCBI Taxonomy" id="1090887"/>
    <lineage>
        <taxon>Eukaryota</taxon>
        <taxon>Metazoa</taxon>
        <taxon>Ecdysozoa</taxon>
        <taxon>Arthropoda</taxon>
        <taxon>Hexapoda</taxon>
        <taxon>Insecta</taxon>
        <taxon>Pterygota</taxon>
        <taxon>Neoptera</taxon>
        <taxon>Endopterygota</taxon>
        <taxon>Hymenoptera</taxon>
        <taxon>Cephoidea</taxon>
        <taxon>Cephidae</taxon>
        <taxon>Pachycephus</taxon>
    </lineage>
</organism>
<reference evidence="20" key="1">
    <citation type="submission" date="2016-09" db="EMBL/GenBank/DDBJ databases">
        <title>The phylogeny and evolutionary history of the subfamily Cephinae (Hymenoptera: Cephidae) inferred from mitogenomes.</title>
        <authorList>
            <person name="Korkmaz E.M."/>
            <person name="Dogan O."/>
            <person name="Durel B.S."/>
            <person name="Budak M."/>
            <person name="Basibuyuk H.H."/>
        </authorList>
    </citation>
    <scope>NUCLEOTIDE SEQUENCE</scope>
</reference>
<feature type="transmembrane region" description="Helical" evidence="18">
    <location>
        <begin position="54"/>
        <end position="74"/>
    </location>
</feature>
<keyword evidence="11 18" id="KW-0249">Electron transport</keyword>
<evidence type="ECO:0000256" key="11">
    <source>
        <dbReference type="ARBA" id="ARBA00022982"/>
    </source>
</evidence>
<keyword evidence="12 18" id="KW-1133">Transmembrane helix</keyword>
<comment type="function">
    <text evidence="1">Core subunit of the mitochondrial membrane respiratory chain NADH dehydrogenase (Complex I) that is believed to belong to the minimal assembly required for catalysis. Complex I functions in the transfer of electrons from NADH to the respiratory chain. The immediate electron acceptor for the enzyme is believed to be ubiquinone.</text>
</comment>